<comment type="similarity">
    <text evidence="3 11">Belongs to the ketopantoate reductase family.</text>
</comment>
<dbReference type="GO" id="GO:0015940">
    <property type="term" value="P:pantothenate biosynthetic process"/>
    <property type="evidence" value="ECO:0007669"/>
    <property type="project" value="UniProtKB-UniPathway"/>
</dbReference>
<evidence type="ECO:0000256" key="1">
    <source>
        <dbReference type="ARBA" id="ARBA00002919"/>
    </source>
</evidence>
<proteinExistence type="inferred from homology"/>
<evidence type="ECO:0000256" key="9">
    <source>
        <dbReference type="ARBA" id="ARBA00032024"/>
    </source>
</evidence>
<dbReference type="EC" id="1.1.1.169" evidence="4 11"/>
<evidence type="ECO:0000313" key="14">
    <source>
        <dbReference type="EMBL" id="RAU22142.1"/>
    </source>
</evidence>
<dbReference type="OrthoDB" id="247668at2"/>
<dbReference type="InterPro" id="IPR013328">
    <property type="entry name" value="6PGD_dom2"/>
</dbReference>
<evidence type="ECO:0000313" key="15">
    <source>
        <dbReference type="Proteomes" id="UP000251075"/>
    </source>
</evidence>
<sequence length="306" mass="32254">MRILVLGAGGTGGYFGGRLAEAGADVTFLVRPKRAAKLAETGLVIKSPTGDATLAVKTVTADSLSGTWDLVILSCKAYDLDDSIASISPAVGPHTLVLPILNGLAHYGPLDAAFGRDRVLGGLCHIFATLGPEGEVVIMGKIHRLTFGERDGDTSPRTEAIAAVMAKAAFDSVHSPILMQEAWEKYTLLATMAGMTCTMRADIGAIMAADEGDAITREMYEECASVAAAAGHAPRPAARELALGFNTDPKSRQTASMLRDLEAGGRTEGEHIIGHMVDRAKAVGMATPLLRVARCHLQAYEVKRSR</sequence>
<comment type="function">
    <text evidence="1 11">Catalyzes the NADPH-dependent reduction of ketopantoate into pantoic acid.</text>
</comment>
<keyword evidence="8 11" id="KW-0560">Oxidoreductase</keyword>
<dbReference type="FunFam" id="1.10.1040.10:FF:000017">
    <property type="entry name" value="2-dehydropantoate 2-reductase"/>
    <property type="match status" value="1"/>
</dbReference>
<gene>
    <name evidence="14" type="ORF">CU669_10195</name>
</gene>
<organism evidence="14 15">
    <name type="scientific">Paramagnetospirillum kuznetsovii</name>
    <dbReference type="NCBI Taxonomy" id="2053833"/>
    <lineage>
        <taxon>Bacteria</taxon>
        <taxon>Pseudomonadati</taxon>
        <taxon>Pseudomonadota</taxon>
        <taxon>Alphaproteobacteria</taxon>
        <taxon>Rhodospirillales</taxon>
        <taxon>Magnetospirillaceae</taxon>
        <taxon>Paramagnetospirillum</taxon>
    </lineage>
</organism>
<dbReference type="UniPathway" id="UPA00028">
    <property type="reaction ID" value="UER00004"/>
</dbReference>
<dbReference type="Pfam" id="PF02558">
    <property type="entry name" value="ApbA"/>
    <property type="match status" value="1"/>
</dbReference>
<dbReference type="AlphaFoldDB" id="A0A364NYJ4"/>
<comment type="pathway">
    <text evidence="2 11">Cofactor biosynthesis; (R)-pantothenate biosynthesis; (R)-pantoate from 3-methyl-2-oxobutanoate: step 2/2.</text>
</comment>
<evidence type="ECO:0000259" key="12">
    <source>
        <dbReference type="Pfam" id="PF02558"/>
    </source>
</evidence>
<keyword evidence="6 11" id="KW-0566">Pantothenate biosynthesis</keyword>
<evidence type="ECO:0000256" key="10">
    <source>
        <dbReference type="ARBA" id="ARBA00048793"/>
    </source>
</evidence>
<dbReference type="SUPFAM" id="SSF51735">
    <property type="entry name" value="NAD(P)-binding Rossmann-fold domains"/>
    <property type="match status" value="1"/>
</dbReference>
<dbReference type="EMBL" id="PGTO01000006">
    <property type="protein sequence ID" value="RAU22142.1"/>
    <property type="molecule type" value="Genomic_DNA"/>
</dbReference>
<feature type="domain" description="Ketopantoate reductase C-terminal" evidence="13">
    <location>
        <begin position="179"/>
        <end position="292"/>
    </location>
</feature>
<evidence type="ECO:0000256" key="8">
    <source>
        <dbReference type="ARBA" id="ARBA00023002"/>
    </source>
</evidence>
<dbReference type="InterPro" id="IPR003710">
    <property type="entry name" value="ApbA"/>
</dbReference>
<keyword evidence="15" id="KW-1185">Reference proteome</keyword>
<dbReference type="InterPro" id="IPR008927">
    <property type="entry name" value="6-PGluconate_DH-like_C_sf"/>
</dbReference>
<evidence type="ECO:0000256" key="6">
    <source>
        <dbReference type="ARBA" id="ARBA00022655"/>
    </source>
</evidence>
<dbReference type="PANTHER" id="PTHR21708:SF26">
    <property type="entry name" value="2-DEHYDROPANTOATE 2-REDUCTASE"/>
    <property type="match status" value="1"/>
</dbReference>
<dbReference type="SUPFAM" id="SSF48179">
    <property type="entry name" value="6-phosphogluconate dehydrogenase C-terminal domain-like"/>
    <property type="match status" value="1"/>
</dbReference>
<dbReference type="NCBIfam" id="TIGR00745">
    <property type="entry name" value="apbA_panE"/>
    <property type="match status" value="1"/>
</dbReference>
<dbReference type="InterPro" id="IPR013332">
    <property type="entry name" value="KPR_N"/>
</dbReference>
<dbReference type="NCBIfam" id="NF005094">
    <property type="entry name" value="PRK06522.2-5"/>
    <property type="match status" value="1"/>
</dbReference>
<dbReference type="InterPro" id="IPR051402">
    <property type="entry name" value="KPR-Related"/>
</dbReference>
<dbReference type="Gene3D" id="1.10.1040.10">
    <property type="entry name" value="N-(1-d-carboxylethyl)-l-norvaline Dehydrogenase, domain 2"/>
    <property type="match status" value="1"/>
</dbReference>
<evidence type="ECO:0000256" key="2">
    <source>
        <dbReference type="ARBA" id="ARBA00004994"/>
    </source>
</evidence>
<dbReference type="InterPro" id="IPR013752">
    <property type="entry name" value="KPA_reductase"/>
</dbReference>
<dbReference type="PANTHER" id="PTHR21708">
    <property type="entry name" value="PROBABLE 2-DEHYDROPANTOATE 2-REDUCTASE"/>
    <property type="match status" value="1"/>
</dbReference>
<dbReference type="Gene3D" id="3.40.50.720">
    <property type="entry name" value="NAD(P)-binding Rossmann-like Domain"/>
    <property type="match status" value="1"/>
</dbReference>
<evidence type="ECO:0000256" key="7">
    <source>
        <dbReference type="ARBA" id="ARBA00022857"/>
    </source>
</evidence>
<evidence type="ECO:0000256" key="3">
    <source>
        <dbReference type="ARBA" id="ARBA00007870"/>
    </source>
</evidence>
<protein>
    <recommendedName>
        <fullName evidence="5 11">2-dehydropantoate 2-reductase</fullName>
        <ecNumber evidence="4 11">1.1.1.169</ecNumber>
    </recommendedName>
    <alternativeName>
        <fullName evidence="9 11">Ketopantoate reductase</fullName>
    </alternativeName>
</protein>
<reference evidence="14 15" key="1">
    <citation type="submission" date="2017-11" db="EMBL/GenBank/DDBJ databases">
        <title>Draft genome sequence of magnetotactic bacterium Magnetospirillum kuznetsovii LBB-42.</title>
        <authorList>
            <person name="Grouzdev D.S."/>
            <person name="Rysina M.S."/>
            <person name="Baslerov R.V."/>
            <person name="Koziaeva V."/>
        </authorList>
    </citation>
    <scope>NUCLEOTIDE SEQUENCE [LARGE SCALE GENOMIC DNA]</scope>
    <source>
        <strain evidence="14 15">LBB-42</strain>
    </source>
</reference>
<evidence type="ECO:0000259" key="13">
    <source>
        <dbReference type="Pfam" id="PF08546"/>
    </source>
</evidence>
<dbReference type="InterPro" id="IPR036291">
    <property type="entry name" value="NAD(P)-bd_dom_sf"/>
</dbReference>
<evidence type="ECO:0000256" key="5">
    <source>
        <dbReference type="ARBA" id="ARBA00019465"/>
    </source>
</evidence>
<dbReference type="Proteomes" id="UP000251075">
    <property type="component" value="Unassembled WGS sequence"/>
</dbReference>
<comment type="caution">
    <text evidence="14">The sequence shown here is derived from an EMBL/GenBank/DDBJ whole genome shotgun (WGS) entry which is preliminary data.</text>
</comment>
<keyword evidence="7 11" id="KW-0521">NADP</keyword>
<dbReference type="Pfam" id="PF08546">
    <property type="entry name" value="ApbA_C"/>
    <property type="match status" value="1"/>
</dbReference>
<dbReference type="GO" id="GO:0005737">
    <property type="term" value="C:cytoplasm"/>
    <property type="evidence" value="ECO:0007669"/>
    <property type="project" value="TreeGrafter"/>
</dbReference>
<dbReference type="GO" id="GO:0008677">
    <property type="term" value="F:2-dehydropantoate 2-reductase activity"/>
    <property type="evidence" value="ECO:0007669"/>
    <property type="project" value="UniProtKB-EC"/>
</dbReference>
<evidence type="ECO:0000256" key="11">
    <source>
        <dbReference type="RuleBase" id="RU362068"/>
    </source>
</evidence>
<name>A0A364NYJ4_9PROT</name>
<comment type="catalytic activity">
    <reaction evidence="10 11">
        <text>(R)-pantoate + NADP(+) = 2-dehydropantoate + NADPH + H(+)</text>
        <dbReference type="Rhea" id="RHEA:16233"/>
        <dbReference type="ChEBI" id="CHEBI:11561"/>
        <dbReference type="ChEBI" id="CHEBI:15378"/>
        <dbReference type="ChEBI" id="CHEBI:15980"/>
        <dbReference type="ChEBI" id="CHEBI:57783"/>
        <dbReference type="ChEBI" id="CHEBI:58349"/>
        <dbReference type="EC" id="1.1.1.169"/>
    </reaction>
</comment>
<feature type="domain" description="Ketopantoate reductase N-terminal" evidence="12">
    <location>
        <begin position="3"/>
        <end position="151"/>
    </location>
</feature>
<evidence type="ECO:0000256" key="4">
    <source>
        <dbReference type="ARBA" id="ARBA00013014"/>
    </source>
</evidence>
<dbReference type="FunFam" id="3.40.50.720:FF:000307">
    <property type="entry name" value="2-dehydropantoate 2-reductase"/>
    <property type="match status" value="1"/>
</dbReference>
<accession>A0A364NYJ4</accession>